<dbReference type="InParanoid" id="A0A165FX81"/>
<name>A0A165FX81_EXIGL</name>
<dbReference type="InterPro" id="IPR011333">
    <property type="entry name" value="SKP1/BTB/POZ_sf"/>
</dbReference>
<proteinExistence type="predicted"/>
<accession>A0A165FX81</accession>
<sequence>MSTGPDVEPLCAPQDVTTRDSQYYKADGNVVLRAEDVLFQAHRSALSELSPVLKNMLELPQGVEATGEGCGDSCPVVLAGDTAEEVRSLLWAVYSRADEVALYLKTTAFNAQCLRLLQVVVLAHKYDVPQLMQWAFTTVRSQSKAHPRFTPPVATTTYLVRLHSLKVPGATLWADGIIKTAYTGNGSGLLSVTRVLAPGAWTSLEHWLYYRLLCLGTNSWKTLSLTDSERTRLLAGYHNLRELWAKISTERLRMGHHCPTDVRATCSANCLKLWLELCSASAGATPTAFVDLTGRMRWISTALASFIRKRQSVLSFHDQVMGVTQPKPALSSFAEAILKSIHCLQDFMTAAEAVERDIEKNALRCLDPTIGLIDHTSCTLPL</sequence>
<feature type="domain" description="BTB" evidence="1">
    <location>
        <begin position="28"/>
        <end position="102"/>
    </location>
</feature>
<keyword evidence="3" id="KW-1185">Reference proteome</keyword>
<dbReference type="PROSITE" id="PS50097">
    <property type="entry name" value="BTB"/>
    <property type="match status" value="1"/>
</dbReference>
<protein>
    <recommendedName>
        <fullName evidence="1">BTB domain-containing protein</fullName>
    </recommendedName>
</protein>
<dbReference type="AlphaFoldDB" id="A0A165FX81"/>
<dbReference type="Proteomes" id="UP000077266">
    <property type="component" value="Unassembled WGS sequence"/>
</dbReference>
<evidence type="ECO:0000313" key="3">
    <source>
        <dbReference type="Proteomes" id="UP000077266"/>
    </source>
</evidence>
<organism evidence="2 3">
    <name type="scientific">Exidia glandulosa HHB12029</name>
    <dbReference type="NCBI Taxonomy" id="1314781"/>
    <lineage>
        <taxon>Eukaryota</taxon>
        <taxon>Fungi</taxon>
        <taxon>Dikarya</taxon>
        <taxon>Basidiomycota</taxon>
        <taxon>Agaricomycotina</taxon>
        <taxon>Agaricomycetes</taxon>
        <taxon>Auriculariales</taxon>
        <taxon>Exidiaceae</taxon>
        <taxon>Exidia</taxon>
    </lineage>
</organism>
<dbReference type="CDD" id="cd18186">
    <property type="entry name" value="BTB_POZ_ZBTB_KLHL-like"/>
    <property type="match status" value="1"/>
</dbReference>
<dbReference type="EMBL" id="KV426067">
    <property type="protein sequence ID" value="KZV89664.1"/>
    <property type="molecule type" value="Genomic_DNA"/>
</dbReference>
<dbReference type="OrthoDB" id="3238373at2759"/>
<evidence type="ECO:0000259" key="1">
    <source>
        <dbReference type="PROSITE" id="PS50097"/>
    </source>
</evidence>
<gene>
    <name evidence="2" type="ORF">EXIGLDRAFT_838375</name>
</gene>
<evidence type="ECO:0000313" key="2">
    <source>
        <dbReference type="EMBL" id="KZV89664.1"/>
    </source>
</evidence>
<dbReference type="SUPFAM" id="SSF54695">
    <property type="entry name" value="POZ domain"/>
    <property type="match status" value="1"/>
</dbReference>
<dbReference type="InterPro" id="IPR000210">
    <property type="entry name" value="BTB/POZ_dom"/>
</dbReference>
<reference evidence="2 3" key="1">
    <citation type="journal article" date="2016" name="Mol. Biol. Evol.">
        <title>Comparative Genomics of Early-Diverging Mushroom-Forming Fungi Provides Insights into the Origins of Lignocellulose Decay Capabilities.</title>
        <authorList>
            <person name="Nagy L.G."/>
            <person name="Riley R."/>
            <person name="Tritt A."/>
            <person name="Adam C."/>
            <person name="Daum C."/>
            <person name="Floudas D."/>
            <person name="Sun H."/>
            <person name="Yadav J.S."/>
            <person name="Pangilinan J."/>
            <person name="Larsson K.H."/>
            <person name="Matsuura K."/>
            <person name="Barry K."/>
            <person name="Labutti K."/>
            <person name="Kuo R."/>
            <person name="Ohm R.A."/>
            <person name="Bhattacharya S.S."/>
            <person name="Shirouzu T."/>
            <person name="Yoshinaga Y."/>
            <person name="Martin F.M."/>
            <person name="Grigoriev I.V."/>
            <person name="Hibbett D.S."/>
        </authorList>
    </citation>
    <scope>NUCLEOTIDE SEQUENCE [LARGE SCALE GENOMIC DNA]</scope>
    <source>
        <strain evidence="2 3">HHB12029</strain>
    </source>
</reference>
<dbReference type="Gene3D" id="3.30.710.10">
    <property type="entry name" value="Potassium Channel Kv1.1, Chain A"/>
    <property type="match status" value="1"/>
</dbReference>